<evidence type="ECO:0000313" key="1">
    <source>
        <dbReference type="EMBL" id="CAB4162660.1"/>
    </source>
</evidence>
<protein>
    <submittedName>
        <fullName evidence="1">Uncharacterized protein</fullName>
    </submittedName>
</protein>
<reference evidence="1" key="1">
    <citation type="submission" date="2020-04" db="EMBL/GenBank/DDBJ databases">
        <authorList>
            <person name="Chiriac C."/>
            <person name="Salcher M."/>
            <person name="Ghai R."/>
            <person name="Kavagutti S V."/>
        </authorList>
    </citation>
    <scope>NUCLEOTIDE SEQUENCE</scope>
</reference>
<accession>A0A6J5NS97</accession>
<sequence length="176" mass="19123">MTKVTKTSAVIGVMLANEGKIMTDVLPLIDQALQEQLGIPYKEGYAREWYVWVVQKKLAPGVVIRKNSAPKVTKVATPKVAKVAKVAKVKAEKPLKAEKALKAEKSPEEIARVRAANLARMQSITAKYGSRVAKSEGDGVEGFDSTSARAEVDNILTDDSFAAPQFLSRDQVRALV</sequence>
<dbReference type="EMBL" id="LR796734">
    <property type="protein sequence ID" value="CAB4162660.1"/>
    <property type="molecule type" value="Genomic_DNA"/>
</dbReference>
<name>A0A6J5NS97_9CAUD</name>
<organism evidence="1">
    <name type="scientific">uncultured Caudovirales phage</name>
    <dbReference type="NCBI Taxonomy" id="2100421"/>
    <lineage>
        <taxon>Viruses</taxon>
        <taxon>Duplodnaviria</taxon>
        <taxon>Heunggongvirae</taxon>
        <taxon>Uroviricota</taxon>
        <taxon>Caudoviricetes</taxon>
        <taxon>Peduoviridae</taxon>
        <taxon>Maltschvirus</taxon>
        <taxon>Maltschvirus maltsch</taxon>
    </lineage>
</organism>
<gene>
    <name evidence="1" type="ORF">UFOVP787_83</name>
</gene>
<proteinExistence type="predicted"/>